<dbReference type="PROSITE" id="PS50206">
    <property type="entry name" value="RHODANESE_3"/>
    <property type="match status" value="1"/>
</dbReference>
<reference evidence="2 3" key="1">
    <citation type="submission" date="2020-11" db="EMBL/GenBank/DDBJ databases">
        <title>Description of Pontivivens ytuae sp. nov. isolated from deep sea sediment of Mariana Trench.</title>
        <authorList>
            <person name="Wang Z."/>
            <person name="Sun Q.-L."/>
            <person name="Xu X.-D."/>
            <person name="Tang Y.-Z."/>
            <person name="Zhang J."/>
        </authorList>
    </citation>
    <scope>NUCLEOTIDE SEQUENCE [LARGE SCALE GENOMIC DNA]</scope>
    <source>
        <strain evidence="2 3">MT2928</strain>
    </source>
</reference>
<dbReference type="EMBL" id="CP064942">
    <property type="protein sequence ID" value="QPH56164.1"/>
    <property type="molecule type" value="Genomic_DNA"/>
</dbReference>
<dbReference type="SUPFAM" id="SSF52821">
    <property type="entry name" value="Rhodanese/Cell cycle control phosphatase"/>
    <property type="match status" value="1"/>
</dbReference>
<keyword evidence="3" id="KW-1185">Reference proteome</keyword>
<protein>
    <submittedName>
        <fullName evidence="2">Rhodanese-like domain-containing protein</fullName>
    </submittedName>
</protein>
<organism evidence="2 3">
    <name type="scientific">Pontivivens ytuae</name>
    <dbReference type="NCBI Taxonomy" id="2789856"/>
    <lineage>
        <taxon>Bacteria</taxon>
        <taxon>Pseudomonadati</taxon>
        <taxon>Pseudomonadota</taxon>
        <taxon>Alphaproteobacteria</taxon>
        <taxon>Rhodobacterales</taxon>
        <taxon>Paracoccaceae</taxon>
        <taxon>Pontivivens</taxon>
    </lineage>
</organism>
<evidence type="ECO:0000313" key="3">
    <source>
        <dbReference type="Proteomes" id="UP000594800"/>
    </source>
</evidence>
<evidence type="ECO:0000313" key="2">
    <source>
        <dbReference type="EMBL" id="QPH56164.1"/>
    </source>
</evidence>
<dbReference type="InterPro" id="IPR036873">
    <property type="entry name" value="Rhodanese-like_dom_sf"/>
</dbReference>
<dbReference type="KEGG" id="poz:I0K15_08520"/>
<sequence>MTPPEAYEALRGDATAALVDVRTKPEWSFVGIPDLRSTGNRMALAEWRSYPDMSVNPTFVEDVTAELGGTLPDTILFICRSGARSDDAARAVSQTAEQAGISVRCINVAEGFEGDLDSDAHRGSMNGWKAHSLPWRQT</sequence>
<accession>A0A7S9LW24</accession>
<dbReference type="AlphaFoldDB" id="A0A7S9LW24"/>
<gene>
    <name evidence="2" type="ORF">I0K15_08520</name>
</gene>
<evidence type="ECO:0000259" key="1">
    <source>
        <dbReference type="PROSITE" id="PS50206"/>
    </source>
</evidence>
<dbReference type="Pfam" id="PF00581">
    <property type="entry name" value="Rhodanese"/>
    <property type="match status" value="1"/>
</dbReference>
<dbReference type="Proteomes" id="UP000594800">
    <property type="component" value="Chromosome"/>
</dbReference>
<feature type="domain" description="Rhodanese" evidence="1">
    <location>
        <begin position="12"/>
        <end position="91"/>
    </location>
</feature>
<dbReference type="Gene3D" id="3.40.250.10">
    <property type="entry name" value="Rhodanese-like domain"/>
    <property type="match status" value="1"/>
</dbReference>
<name>A0A7S9LW24_9RHOB</name>
<proteinExistence type="predicted"/>
<dbReference type="InterPro" id="IPR001763">
    <property type="entry name" value="Rhodanese-like_dom"/>
</dbReference>